<feature type="compositionally biased region" description="Low complexity" evidence="1">
    <location>
        <begin position="48"/>
        <end position="64"/>
    </location>
</feature>
<evidence type="ECO:0000256" key="1">
    <source>
        <dbReference type="SAM" id="MobiDB-lite"/>
    </source>
</evidence>
<dbReference type="PANTHER" id="PTHR23322:SF6">
    <property type="entry name" value="UBX DOMAIN-CONTAINING PROTEIN 7"/>
    <property type="match status" value="1"/>
</dbReference>
<sequence>MDEESLTSFMAITGADGATAQQYLEVTNWNMEEAVNLFMETGGSGTSFPSSGGNAGAAAANNSSTFDPYGGQQNVRAPDPSKRQRLVGGDADVPFPAQFFGRNSSNRFANMPNNPNGLFQRNFAEESIASLNAHLGRQDSDRRDPQSLSQLFQPPVGLIFHGSLSEARSFAKQESKWLLVNIQDETVFASLRLNRDTWSDDLVQNLVSSSFVFWQSNVKSDQGKKFCALYQIDPDVVPVTCIIDPRTGQKLVQWHDFIEKQEMAEKLSDFCCLNPLGAPTAPPPAPVPAPRERTEDEELAAAIAASLERDDDDDGYVEEMEDDDDEEIAEEKPEVFVPLPDEPADGPTVTRVQIRTTAGTRLVRRFYKGDSVSVLWQLVRQEIPEARSRPFELRTSFPPAAVPLTDQTLSDAKLENASLMMQWKPTKTCTNDFV</sequence>
<dbReference type="AlphaFoldDB" id="A0A6G0WJE9"/>
<feature type="domain" description="UBX" evidence="2">
    <location>
        <begin position="345"/>
        <end position="422"/>
    </location>
</feature>
<dbReference type="EMBL" id="VJMJ01000198">
    <property type="protein sequence ID" value="KAF0727359.1"/>
    <property type="molecule type" value="Genomic_DNA"/>
</dbReference>
<dbReference type="CDD" id="cd02958">
    <property type="entry name" value="UAS"/>
    <property type="match status" value="1"/>
</dbReference>
<dbReference type="Proteomes" id="UP000481153">
    <property type="component" value="Unassembled WGS sequence"/>
</dbReference>
<dbReference type="GO" id="GO:0043161">
    <property type="term" value="P:proteasome-mediated ubiquitin-dependent protein catabolic process"/>
    <property type="evidence" value="ECO:0007669"/>
    <property type="project" value="TreeGrafter"/>
</dbReference>
<keyword evidence="4" id="KW-1185">Reference proteome</keyword>
<dbReference type="Pfam" id="PF13899">
    <property type="entry name" value="Thioredoxin_7"/>
    <property type="match status" value="1"/>
</dbReference>
<dbReference type="InterPro" id="IPR009060">
    <property type="entry name" value="UBA-like_sf"/>
</dbReference>
<dbReference type="GO" id="GO:0043130">
    <property type="term" value="F:ubiquitin binding"/>
    <property type="evidence" value="ECO:0007669"/>
    <property type="project" value="TreeGrafter"/>
</dbReference>
<organism evidence="3 4">
    <name type="scientific">Aphanomyces euteiches</name>
    <dbReference type="NCBI Taxonomy" id="100861"/>
    <lineage>
        <taxon>Eukaryota</taxon>
        <taxon>Sar</taxon>
        <taxon>Stramenopiles</taxon>
        <taxon>Oomycota</taxon>
        <taxon>Saprolegniomycetes</taxon>
        <taxon>Saprolegniales</taxon>
        <taxon>Verrucalvaceae</taxon>
        <taxon>Aphanomyces</taxon>
    </lineage>
</organism>
<comment type="caution">
    <text evidence="3">The sequence shown here is derived from an EMBL/GenBank/DDBJ whole genome shotgun (WGS) entry which is preliminary data.</text>
</comment>
<accession>A0A6G0WJE9</accession>
<dbReference type="Pfam" id="PF14555">
    <property type="entry name" value="UBA_4"/>
    <property type="match status" value="1"/>
</dbReference>
<proteinExistence type="predicted"/>
<dbReference type="InterPro" id="IPR006577">
    <property type="entry name" value="UAS"/>
</dbReference>
<dbReference type="InterPro" id="IPR001012">
    <property type="entry name" value="UBX_dom"/>
</dbReference>
<reference evidence="3 4" key="1">
    <citation type="submission" date="2019-07" db="EMBL/GenBank/DDBJ databases">
        <title>Genomics analysis of Aphanomyces spp. identifies a new class of oomycete effector associated with host adaptation.</title>
        <authorList>
            <person name="Gaulin E."/>
        </authorList>
    </citation>
    <scope>NUCLEOTIDE SEQUENCE [LARGE SCALE GENOMIC DNA]</scope>
    <source>
        <strain evidence="3 4">ATCC 201684</strain>
    </source>
</reference>
<dbReference type="SMART" id="SM00166">
    <property type="entry name" value="UBX"/>
    <property type="match status" value="1"/>
</dbReference>
<dbReference type="InterPro" id="IPR036249">
    <property type="entry name" value="Thioredoxin-like_sf"/>
</dbReference>
<dbReference type="Gene3D" id="1.10.8.10">
    <property type="entry name" value="DNA helicase RuvA subunit, C-terminal domain"/>
    <property type="match status" value="1"/>
</dbReference>
<evidence type="ECO:0000313" key="4">
    <source>
        <dbReference type="Proteomes" id="UP000481153"/>
    </source>
</evidence>
<dbReference type="InterPro" id="IPR029071">
    <property type="entry name" value="Ubiquitin-like_domsf"/>
</dbReference>
<protein>
    <recommendedName>
        <fullName evidence="2">UBX domain-containing protein</fullName>
    </recommendedName>
</protein>
<dbReference type="Pfam" id="PF00789">
    <property type="entry name" value="UBX"/>
    <property type="match status" value="1"/>
</dbReference>
<dbReference type="Gene3D" id="3.10.20.90">
    <property type="entry name" value="Phosphatidylinositol 3-kinase Catalytic Subunit, Chain A, domain 1"/>
    <property type="match status" value="1"/>
</dbReference>
<dbReference type="InterPro" id="IPR050730">
    <property type="entry name" value="UBX_domain-protein"/>
</dbReference>
<dbReference type="VEuPathDB" id="FungiDB:AeMF1_021844"/>
<dbReference type="SMART" id="SM00594">
    <property type="entry name" value="UAS"/>
    <property type="match status" value="1"/>
</dbReference>
<name>A0A6G0WJE9_9STRA</name>
<dbReference type="GO" id="GO:0005634">
    <property type="term" value="C:nucleus"/>
    <property type="evidence" value="ECO:0007669"/>
    <property type="project" value="TreeGrafter"/>
</dbReference>
<dbReference type="SUPFAM" id="SSF52833">
    <property type="entry name" value="Thioredoxin-like"/>
    <property type="match status" value="1"/>
</dbReference>
<dbReference type="CDD" id="cd01767">
    <property type="entry name" value="UBX"/>
    <property type="match status" value="1"/>
</dbReference>
<dbReference type="PANTHER" id="PTHR23322">
    <property type="entry name" value="FAS-ASSOCIATED PROTEIN"/>
    <property type="match status" value="1"/>
</dbReference>
<gene>
    <name evidence="3" type="ORF">Ae201684_014618</name>
</gene>
<dbReference type="SUPFAM" id="SSF46934">
    <property type="entry name" value="UBA-like"/>
    <property type="match status" value="1"/>
</dbReference>
<dbReference type="Gene3D" id="3.40.30.10">
    <property type="entry name" value="Glutaredoxin"/>
    <property type="match status" value="1"/>
</dbReference>
<dbReference type="CDD" id="cd14273">
    <property type="entry name" value="UBA_TAP-C_like"/>
    <property type="match status" value="1"/>
</dbReference>
<evidence type="ECO:0000259" key="2">
    <source>
        <dbReference type="PROSITE" id="PS50033"/>
    </source>
</evidence>
<evidence type="ECO:0000313" key="3">
    <source>
        <dbReference type="EMBL" id="KAF0727359.1"/>
    </source>
</evidence>
<dbReference type="SUPFAM" id="SSF54236">
    <property type="entry name" value="Ubiquitin-like"/>
    <property type="match status" value="1"/>
</dbReference>
<feature type="region of interest" description="Disordered" evidence="1">
    <location>
        <begin position="48"/>
        <end position="86"/>
    </location>
</feature>
<dbReference type="PROSITE" id="PS50033">
    <property type="entry name" value="UBX"/>
    <property type="match status" value="1"/>
</dbReference>